<gene>
    <name evidence="2" type="ORF">GCM10023336_27250</name>
</gene>
<evidence type="ECO:0000313" key="2">
    <source>
        <dbReference type="EMBL" id="GAA5055254.1"/>
    </source>
</evidence>
<accession>A0ABP9KFM6</accession>
<evidence type="ECO:0000256" key="1">
    <source>
        <dbReference type="SAM" id="MobiDB-lite"/>
    </source>
</evidence>
<dbReference type="EMBL" id="BAABKC010000039">
    <property type="protein sequence ID" value="GAA5055254.1"/>
    <property type="molecule type" value="Genomic_DNA"/>
</dbReference>
<feature type="region of interest" description="Disordered" evidence="1">
    <location>
        <begin position="1"/>
        <end position="24"/>
    </location>
</feature>
<evidence type="ECO:0000313" key="3">
    <source>
        <dbReference type="Proteomes" id="UP001500124"/>
    </source>
</evidence>
<proteinExistence type="predicted"/>
<sequence>MRGVPANVPYGTAEQAQKGEESGRTEVLYPTTEFRFLPYEAWVKRVELGSCKPQGCYRQPQEFAERILIARIAEQFGPWATELATPVTESPATLRGARRLSAA</sequence>
<keyword evidence="3" id="KW-1185">Reference proteome</keyword>
<organism evidence="2 3">
    <name type="scientific">Streptomyces similanensis</name>
    <dbReference type="NCBI Taxonomy" id="1274988"/>
    <lineage>
        <taxon>Bacteria</taxon>
        <taxon>Bacillati</taxon>
        <taxon>Actinomycetota</taxon>
        <taxon>Actinomycetes</taxon>
        <taxon>Kitasatosporales</taxon>
        <taxon>Streptomycetaceae</taxon>
        <taxon>Streptomyces</taxon>
    </lineage>
</organism>
<comment type="caution">
    <text evidence="2">The sequence shown here is derived from an EMBL/GenBank/DDBJ whole genome shotgun (WGS) entry which is preliminary data.</text>
</comment>
<reference evidence="3" key="1">
    <citation type="journal article" date="2019" name="Int. J. Syst. Evol. Microbiol.">
        <title>The Global Catalogue of Microorganisms (GCM) 10K type strain sequencing project: providing services to taxonomists for standard genome sequencing and annotation.</title>
        <authorList>
            <consortium name="The Broad Institute Genomics Platform"/>
            <consortium name="The Broad Institute Genome Sequencing Center for Infectious Disease"/>
            <person name="Wu L."/>
            <person name="Ma J."/>
        </authorList>
    </citation>
    <scope>NUCLEOTIDE SEQUENCE [LARGE SCALE GENOMIC DNA]</scope>
    <source>
        <strain evidence="3">JCM 18410</strain>
    </source>
</reference>
<dbReference type="Proteomes" id="UP001500124">
    <property type="component" value="Unassembled WGS sequence"/>
</dbReference>
<name>A0ABP9KFM6_9ACTN</name>
<protein>
    <submittedName>
        <fullName evidence="2">Uncharacterized protein</fullName>
    </submittedName>
</protein>